<sequence length="300" mass="31204">MSALHWLMLTVLSFIWGGTFLFAKVAVAEIPPLMLVFLRVVIGAATLHVALRLAGHRFPLKPSLILSFLVMGLLNNAVPFSLIFWGQTVLSASLASILNATTPIFTVIVAAALFRQEALSVRRIAGIAIGFGGVVVMLSPGLAGLGGDPVWAELACLGAALSYAFAAAFARRFRGVPTMVAAAGQLTGSSVLMLPLALWQAGDFSLAATSSVALANVAALGVLSTGIAYLLYFRLLTEAGATNASLVTLLIPLSATLMGAVVLGETLGPHEAAGLAVLLFGLLILDGRVLRFLPRRSTAR</sequence>
<dbReference type="InterPro" id="IPR050638">
    <property type="entry name" value="AA-Vitamin_Transporters"/>
</dbReference>
<dbReference type="InterPro" id="IPR000620">
    <property type="entry name" value="EamA_dom"/>
</dbReference>
<dbReference type="Pfam" id="PF00892">
    <property type="entry name" value="EamA"/>
    <property type="match status" value="2"/>
</dbReference>
<dbReference type="PANTHER" id="PTHR32322">
    <property type="entry name" value="INNER MEMBRANE TRANSPORTER"/>
    <property type="match status" value="1"/>
</dbReference>
<protein>
    <submittedName>
        <fullName evidence="7">DMT family transporter</fullName>
    </submittedName>
</protein>
<dbReference type="Proteomes" id="UP000541109">
    <property type="component" value="Unassembled WGS sequence"/>
</dbReference>
<feature type="transmembrane region" description="Helical" evidence="5">
    <location>
        <begin position="33"/>
        <end position="51"/>
    </location>
</feature>
<dbReference type="GO" id="GO:0016020">
    <property type="term" value="C:membrane"/>
    <property type="evidence" value="ECO:0007669"/>
    <property type="project" value="UniProtKB-SubCell"/>
</dbReference>
<feature type="transmembrane region" description="Helical" evidence="5">
    <location>
        <begin position="244"/>
        <end position="263"/>
    </location>
</feature>
<feature type="transmembrane region" description="Helical" evidence="5">
    <location>
        <begin position="182"/>
        <end position="201"/>
    </location>
</feature>
<feature type="transmembrane region" description="Helical" evidence="5">
    <location>
        <begin position="126"/>
        <end position="145"/>
    </location>
</feature>
<comment type="subcellular location">
    <subcellularLocation>
        <location evidence="1">Membrane</location>
        <topology evidence="1">Multi-pass membrane protein</topology>
    </subcellularLocation>
</comment>
<dbReference type="EMBL" id="JACFXV010000048">
    <property type="protein sequence ID" value="MBA5777252.1"/>
    <property type="molecule type" value="Genomic_DNA"/>
</dbReference>
<feature type="transmembrane region" description="Helical" evidence="5">
    <location>
        <begin position="63"/>
        <end position="86"/>
    </location>
</feature>
<dbReference type="RefSeq" id="WP_182164464.1">
    <property type="nucleotide sequence ID" value="NZ_JACFXV010000048.1"/>
</dbReference>
<dbReference type="PANTHER" id="PTHR32322:SF9">
    <property type="entry name" value="AMINO-ACID METABOLITE EFFLUX PUMP-RELATED"/>
    <property type="match status" value="1"/>
</dbReference>
<evidence type="ECO:0000256" key="1">
    <source>
        <dbReference type="ARBA" id="ARBA00004141"/>
    </source>
</evidence>
<feature type="transmembrane region" description="Helical" evidence="5">
    <location>
        <begin position="92"/>
        <end position="114"/>
    </location>
</feature>
<keyword evidence="8" id="KW-1185">Reference proteome</keyword>
<keyword evidence="2 5" id="KW-0812">Transmembrane</keyword>
<dbReference type="AlphaFoldDB" id="A0A839AEB4"/>
<dbReference type="SUPFAM" id="SSF103481">
    <property type="entry name" value="Multidrug resistance efflux transporter EmrE"/>
    <property type="match status" value="2"/>
</dbReference>
<feature type="transmembrane region" description="Helical" evidence="5">
    <location>
        <begin position="213"/>
        <end position="232"/>
    </location>
</feature>
<dbReference type="InterPro" id="IPR037185">
    <property type="entry name" value="EmrE-like"/>
</dbReference>
<evidence type="ECO:0000313" key="7">
    <source>
        <dbReference type="EMBL" id="MBA5777252.1"/>
    </source>
</evidence>
<comment type="caution">
    <text evidence="7">The sequence shown here is derived from an EMBL/GenBank/DDBJ whole genome shotgun (WGS) entry which is preliminary data.</text>
</comment>
<evidence type="ECO:0000256" key="3">
    <source>
        <dbReference type="ARBA" id="ARBA00022989"/>
    </source>
</evidence>
<evidence type="ECO:0000256" key="2">
    <source>
        <dbReference type="ARBA" id="ARBA00022692"/>
    </source>
</evidence>
<accession>A0A839AEB4</accession>
<feature type="domain" description="EamA" evidence="6">
    <location>
        <begin position="151"/>
        <end position="284"/>
    </location>
</feature>
<name>A0A839AEB4_9HYPH</name>
<evidence type="ECO:0000256" key="5">
    <source>
        <dbReference type="SAM" id="Phobius"/>
    </source>
</evidence>
<evidence type="ECO:0000313" key="8">
    <source>
        <dbReference type="Proteomes" id="UP000541109"/>
    </source>
</evidence>
<feature type="transmembrane region" description="Helical" evidence="5">
    <location>
        <begin position="275"/>
        <end position="293"/>
    </location>
</feature>
<organism evidence="7 8">
    <name type="scientific">Stappia albiluteola</name>
    <dbReference type="NCBI Taxonomy" id="2758565"/>
    <lineage>
        <taxon>Bacteria</taxon>
        <taxon>Pseudomonadati</taxon>
        <taxon>Pseudomonadota</taxon>
        <taxon>Alphaproteobacteria</taxon>
        <taxon>Hyphomicrobiales</taxon>
        <taxon>Stappiaceae</taxon>
        <taxon>Stappia</taxon>
    </lineage>
</organism>
<proteinExistence type="predicted"/>
<feature type="domain" description="EamA" evidence="6">
    <location>
        <begin position="7"/>
        <end position="138"/>
    </location>
</feature>
<feature type="transmembrane region" description="Helical" evidence="5">
    <location>
        <begin position="151"/>
        <end position="170"/>
    </location>
</feature>
<evidence type="ECO:0000256" key="4">
    <source>
        <dbReference type="ARBA" id="ARBA00023136"/>
    </source>
</evidence>
<keyword evidence="4 5" id="KW-0472">Membrane</keyword>
<evidence type="ECO:0000259" key="6">
    <source>
        <dbReference type="Pfam" id="PF00892"/>
    </source>
</evidence>
<keyword evidence="3 5" id="KW-1133">Transmembrane helix</keyword>
<reference evidence="7 8" key="1">
    <citation type="submission" date="2020-07" db="EMBL/GenBank/DDBJ databases">
        <title>Stappia sp., F7233, whole genome shotgun sequencing project.</title>
        <authorList>
            <person name="Jiang S."/>
            <person name="Liu Z.W."/>
            <person name="Du Z.J."/>
        </authorList>
    </citation>
    <scope>NUCLEOTIDE SEQUENCE [LARGE SCALE GENOMIC DNA]</scope>
    <source>
        <strain evidence="7 8">F7233</strain>
    </source>
</reference>
<gene>
    <name evidence="7" type="ORF">H2509_08945</name>
</gene>